<accession>K3YFA3</accession>
<dbReference type="HOGENOM" id="CLU_3393095_0_0_1"/>
<dbReference type="EMBL" id="AGNK02004120">
    <property type="status" value="NOT_ANNOTATED_CDS"/>
    <property type="molecule type" value="Genomic_DNA"/>
</dbReference>
<dbReference type="Proteomes" id="UP000004995">
    <property type="component" value="Unassembled WGS sequence"/>
</dbReference>
<protein>
    <submittedName>
        <fullName evidence="1">Uncharacterized protein</fullName>
    </submittedName>
</protein>
<reference evidence="2" key="1">
    <citation type="journal article" date="2012" name="Nat. Biotechnol.">
        <title>Reference genome sequence of the model plant Setaria.</title>
        <authorList>
            <person name="Bennetzen J.L."/>
            <person name="Schmutz J."/>
            <person name="Wang H."/>
            <person name="Percifield R."/>
            <person name="Hawkins J."/>
            <person name="Pontaroli A.C."/>
            <person name="Estep M."/>
            <person name="Feng L."/>
            <person name="Vaughn J.N."/>
            <person name="Grimwood J."/>
            <person name="Jenkins J."/>
            <person name="Barry K."/>
            <person name="Lindquist E."/>
            <person name="Hellsten U."/>
            <person name="Deshpande S."/>
            <person name="Wang X."/>
            <person name="Wu X."/>
            <person name="Mitros T."/>
            <person name="Triplett J."/>
            <person name="Yang X."/>
            <person name="Ye C.Y."/>
            <person name="Mauro-Herrera M."/>
            <person name="Wang L."/>
            <person name="Li P."/>
            <person name="Sharma M."/>
            <person name="Sharma R."/>
            <person name="Ronald P.C."/>
            <person name="Panaud O."/>
            <person name="Kellogg E.A."/>
            <person name="Brutnell T.P."/>
            <person name="Doust A.N."/>
            <person name="Tuskan G.A."/>
            <person name="Rokhsar D."/>
            <person name="Devos K.M."/>
        </authorList>
    </citation>
    <scope>NUCLEOTIDE SEQUENCE [LARGE SCALE GENOMIC DNA]</scope>
    <source>
        <strain evidence="2">cv. Yugu1</strain>
    </source>
</reference>
<dbReference type="EnsemblPlants" id="KQK96415">
    <property type="protein sequence ID" value="KQK96415"/>
    <property type="gene ID" value="SETIT_012921mg"/>
</dbReference>
<dbReference type="Gramene" id="KQK96415">
    <property type="protein sequence ID" value="KQK96415"/>
    <property type="gene ID" value="SETIT_012921mg"/>
</dbReference>
<evidence type="ECO:0000313" key="1">
    <source>
        <dbReference type="EnsemblPlants" id="KQK96415"/>
    </source>
</evidence>
<evidence type="ECO:0000313" key="2">
    <source>
        <dbReference type="Proteomes" id="UP000004995"/>
    </source>
</evidence>
<keyword evidence="2" id="KW-1185">Reference proteome</keyword>
<name>K3YFA3_SETIT</name>
<reference evidence="1" key="2">
    <citation type="submission" date="2018-08" db="UniProtKB">
        <authorList>
            <consortium name="EnsemblPlants"/>
        </authorList>
    </citation>
    <scope>IDENTIFICATION</scope>
    <source>
        <strain evidence="1">Yugu1</strain>
    </source>
</reference>
<sequence length="32" mass="3705">MNKVPSYPGLSSRNRNPFLVIWLHLQAQILVI</sequence>
<dbReference type="InParanoid" id="K3YFA3"/>
<proteinExistence type="predicted"/>
<dbReference type="AlphaFoldDB" id="K3YFA3"/>
<organism evidence="1 2">
    <name type="scientific">Setaria italica</name>
    <name type="common">Foxtail millet</name>
    <name type="synonym">Panicum italicum</name>
    <dbReference type="NCBI Taxonomy" id="4555"/>
    <lineage>
        <taxon>Eukaryota</taxon>
        <taxon>Viridiplantae</taxon>
        <taxon>Streptophyta</taxon>
        <taxon>Embryophyta</taxon>
        <taxon>Tracheophyta</taxon>
        <taxon>Spermatophyta</taxon>
        <taxon>Magnoliopsida</taxon>
        <taxon>Liliopsida</taxon>
        <taxon>Poales</taxon>
        <taxon>Poaceae</taxon>
        <taxon>PACMAD clade</taxon>
        <taxon>Panicoideae</taxon>
        <taxon>Panicodae</taxon>
        <taxon>Paniceae</taxon>
        <taxon>Cenchrinae</taxon>
        <taxon>Setaria</taxon>
    </lineage>
</organism>